<reference evidence="1 2" key="1">
    <citation type="journal article" date="2015" name="Genome Announc.">
        <title>Expanding the biotechnology potential of lactobacilli through comparative genomics of 213 strains and associated genera.</title>
        <authorList>
            <person name="Sun Z."/>
            <person name="Harris H.M."/>
            <person name="McCann A."/>
            <person name="Guo C."/>
            <person name="Argimon S."/>
            <person name="Zhang W."/>
            <person name="Yang X."/>
            <person name="Jeffery I.B."/>
            <person name="Cooney J.C."/>
            <person name="Kagawa T.F."/>
            <person name="Liu W."/>
            <person name="Song Y."/>
            <person name="Salvetti E."/>
            <person name="Wrobel A."/>
            <person name="Rasinkangas P."/>
            <person name="Parkhill J."/>
            <person name="Rea M.C."/>
            <person name="O'Sullivan O."/>
            <person name="Ritari J."/>
            <person name="Douillard F.P."/>
            <person name="Paul Ross R."/>
            <person name="Yang R."/>
            <person name="Briner A.E."/>
            <person name="Felis G.E."/>
            <person name="de Vos W.M."/>
            <person name="Barrangou R."/>
            <person name="Klaenhammer T.R."/>
            <person name="Caufield P.W."/>
            <person name="Cui Y."/>
            <person name="Zhang H."/>
            <person name="O'Toole P.W."/>
        </authorList>
    </citation>
    <scope>NUCLEOTIDE SEQUENCE [LARGE SCALE GENOMIC DNA]</scope>
    <source>
        <strain evidence="1 2">DSM 13344</strain>
    </source>
</reference>
<comment type="caution">
    <text evidence="1">The sequence shown here is derived from an EMBL/GenBank/DDBJ whole genome shotgun (WGS) entry which is preliminary data.</text>
</comment>
<protein>
    <recommendedName>
        <fullName evidence="3">DUF3013 family protein</fullName>
    </recommendedName>
</protein>
<proteinExistence type="predicted"/>
<organism evidence="1 2">
    <name type="scientific">Lactobacillus selangorensis</name>
    <dbReference type="NCBI Taxonomy" id="81857"/>
    <lineage>
        <taxon>Bacteria</taxon>
        <taxon>Bacillati</taxon>
        <taxon>Bacillota</taxon>
        <taxon>Bacilli</taxon>
        <taxon>Lactobacillales</taxon>
        <taxon>Lactobacillaceae</taxon>
        <taxon>Lactobacillus</taxon>
    </lineage>
</organism>
<dbReference type="PATRIC" id="fig|81857.4.peg.239"/>
<accession>A0A0R2G8P5</accession>
<dbReference type="EMBL" id="JQAZ01000001">
    <property type="protein sequence ID" value="KRN33927.1"/>
    <property type="molecule type" value="Genomic_DNA"/>
</dbReference>
<dbReference type="Pfam" id="PF11217">
    <property type="entry name" value="DUF3013"/>
    <property type="match status" value="1"/>
</dbReference>
<dbReference type="InterPro" id="IPR021380">
    <property type="entry name" value="DUF3013"/>
</dbReference>
<keyword evidence="2" id="KW-1185">Reference proteome</keyword>
<evidence type="ECO:0008006" key="3">
    <source>
        <dbReference type="Google" id="ProtNLM"/>
    </source>
</evidence>
<name>A0A0R2G8P5_9LACO</name>
<dbReference type="Gene3D" id="3.40.50.11250">
    <property type="entry name" value="Protein of unknown function DUF3013"/>
    <property type="match status" value="1"/>
</dbReference>
<dbReference type="Proteomes" id="UP000051645">
    <property type="component" value="Unassembled WGS sequence"/>
</dbReference>
<dbReference type="AlphaFoldDB" id="A0A0R2G8P5"/>
<evidence type="ECO:0000313" key="1">
    <source>
        <dbReference type="EMBL" id="KRN33927.1"/>
    </source>
</evidence>
<dbReference type="OrthoDB" id="2165293at2"/>
<dbReference type="STRING" id="81857.IV38_GL000428"/>
<sequence length="165" mass="19175">MAIKMKETILDALDRGMDDLTFGGELAVNWDKEARVFELDFTLEAENAHQIEVEDQGGHLNDGGKLTYEDSVLFYDETHLNGEDYADNYLTVIPFQGRKGIKKYVLDGFFKYFEDVLADGESDLMDFLDVDETDDTFLMHWDEKKFQAVLEHEPQSNERYLYPSY</sequence>
<gene>
    <name evidence="1" type="ORF">IV40_GL000240</name>
</gene>
<evidence type="ECO:0000313" key="2">
    <source>
        <dbReference type="Proteomes" id="UP000051645"/>
    </source>
</evidence>